<dbReference type="InterPro" id="IPR005467">
    <property type="entry name" value="His_kinase_dom"/>
</dbReference>
<dbReference type="PRINTS" id="PR00344">
    <property type="entry name" value="BCTRLSENSOR"/>
</dbReference>
<dbReference type="CDD" id="cd06225">
    <property type="entry name" value="HAMP"/>
    <property type="match status" value="1"/>
</dbReference>
<evidence type="ECO:0000313" key="19">
    <source>
        <dbReference type="Proteomes" id="UP000077763"/>
    </source>
</evidence>
<comment type="subcellular location">
    <subcellularLocation>
        <location evidence="2">Cell membrane</location>
        <topology evidence="2">Multi-pass membrane protein</topology>
    </subcellularLocation>
</comment>
<keyword evidence="12" id="KW-0902">Two-component regulatory system</keyword>
<dbReference type="InterPro" id="IPR004358">
    <property type="entry name" value="Sig_transdc_His_kin-like_C"/>
</dbReference>
<dbReference type="PANTHER" id="PTHR45528">
    <property type="entry name" value="SENSOR HISTIDINE KINASE CPXA"/>
    <property type="match status" value="1"/>
</dbReference>
<feature type="domain" description="Histidine kinase" evidence="16">
    <location>
        <begin position="274"/>
        <end position="487"/>
    </location>
</feature>
<dbReference type="EMBL" id="LUUH01000077">
    <property type="protein sequence ID" value="OAI00433.1"/>
    <property type="molecule type" value="Genomic_DNA"/>
</dbReference>
<dbReference type="GO" id="GO:0005886">
    <property type="term" value="C:plasma membrane"/>
    <property type="evidence" value="ECO:0007669"/>
    <property type="project" value="UniProtKB-SubCell"/>
</dbReference>
<dbReference type="InterPro" id="IPR003661">
    <property type="entry name" value="HisK_dim/P_dom"/>
</dbReference>
<keyword evidence="6" id="KW-0808">Transferase</keyword>
<keyword evidence="4" id="KW-1003">Cell membrane</keyword>
<dbReference type="InterPro" id="IPR003660">
    <property type="entry name" value="HAMP_dom"/>
</dbReference>
<feature type="region of interest" description="Disordered" evidence="14">
    <location>
        <begin position="152"/>
        <end position="190"/>
    </location>
</feature>
<dbReference type="Gene3D" id="1.10.287.130">
    <property type="match status" value="1"/>
</dbReference>
<dbReference type="PROSITE" id="PS50885">
    <property type="entry name" value="HAMP"/>
    <property type="match status" value="1"/>
</dbReference>
<keyword evidence="7 15" id="KW-0812">Transmembrane</keyword>
<name>A0A177M584_METMH</name>
<dbReference type="Pfam" id="PF00512">
    <property type="entry name" value="HisKA"/>
    <property type="match status" value="1"/>
</dbReference>
<evidence type="ECO:0000256" key="10">
    <source>
        <dbReference type="ARBA" id="ARBA00022840"/>
    </source>
</evidence>
<dbReference type="Gene3D" id="3.30.565.10">
    <property type="entry name" value="Histidine kinase-like ATPase, C-terminal domain"/>
    <property type="match status" value="1"/>
</dbReference>
<organism evidence="18 19">
    <name type="scientific">Methylomonas methanica</name>
    <dbReference type="NCBI Taxonomy" id="421"/>
    <lineage>
        <taxon>Bacteria</taxon>
        <taxon>Pseudomonadati</taxon>
        <taxon>Pseudomonadota</taxon>
        <taxon>Gammaproteobacteria</taxon>
        <taxon>Methylococcales</taxon>
        <taxon>Methylococcaceae</taxon>
        <taxon>Methylomonas</taxon>
    </lineage>
</organism>
<dbReference type="InterPro" id="IPR003594">
    <property type="entry name" value="HATPase_dom"/>
</dbReference>
<dbReference type="InterPro" id="IPR036097">
    <property type="entry name" value="HisK_dim/P_sf"/>
</dbReference>
<evidence type="ECO:0000259" key="16">
    <source>
        <dbReference type="PROSITE" id="PS50109"/>
    </source>
</evidence>
<keyword evidence="5" id="KW-0597">Phosphoprotein</keyword>
<dbReference type="Pfam" id="PF02518">
    <property type="entry name" value="HATPase_c"/>
    <property type="match status" value="1"/>
</dbReference>
<reference evidence="18 19" key="1">
    <citation type="submission" date="2016-03" db="EMBL/GenBank/DDBJ databases">
        <authorList>
            <person name="Ploux O."/>
        </authorList>
    </citation>
    <scope>NUCLEOTIDE SEQUENCE [LARGE SCALE GENOMIC DNA]</scope>
    <source>
        <strain evidence="18 19">R-45371</strain>
    </source>
</reference>
<evidence type="ECO:0000256" key="1">
    <source>
        <dbReference type="ARBA" id="ARBA00000085"/>
    </source>
</evidence>
<feature type="compositionally biased region" description="Basic and acidic residues" evidence="14">
    <location>
        <begin position="176"/>
        <end position="185"/>
    </location>
</feature>
<evidence type="ECO:0000256" key="9">
    <source>
        <dbReference type="ARBA" id="ARBA00022777"/>
    </source>
</evidence>
<evidence type="ECO:0000256" key="11">
    <source>
        <dbReference type="ARBA" id="ARBA00022989"/>
    </source>
</evidence>
<dbReference type="SUPFAM" id="SSF158472">
    <property type="entry name" value="HAMP domain-like"/>
    <property type="match status" value="1"/>
</dbReference>
<evidence type="ECO:0000256" key="3">
    <source>
        <dbReference type="ARBA" id="ARBA00012438"/>
    </source>
</evidence>
<evidence type="ECO:0000256" key="6">
    <source>
        <dbReference type="ARBA" id="ARBA00022679"/>
    </source>
</evidence>
<comment type="caution">
    <text evidence="18">The sequence shown here is derived from an EMBL/GenBank/DDBJ whole genome shotgun (WGS) entry which is preliminary data.</text>
</comment>
<proteinExistence type="predicted"/>
<evidence type="ECO:0000256" key="7">
    <source>
        <dbReference type="ARBA" id="ARBA00022692"/>
    </source>
</evidence>
<comment type="catalytic activity">
    <reaction evidence="1">
        <text>ATP + protein L-histidine = ADP + protein N-phospho-L-histidine.</text>
        <dbReference type="EC" id="2.7.13.3"/>
    </reaction>
</comment>
<keyword evidence="13 15" id="KW-0472">Membrane</keyword>
<feature type="domain" description="HAMP" evidence="17">
    <location>
        <begin position="211"/>
        <end position="266"/>
    </location>
</feature>
<dbReference type="SMART" id="SM00388">
    <property type="entry name" value="HisKA"/>
    <property type="match status" value="1"/>
</dbReference>
<dbReference type="SUPFAM" id="SSF55874">
    <property type="entry name" value="ATPase domain of HSP90 chaperone/DNA topoisomerase II/histidine kinase"/>
    <property type="match status" value="1"/>
</dbReference>
<keyword evidence="10" id="KW-0067">ATP-binding</keyword>
<keyword evidence="9 18" id="KW-0418">Kinase</keyword>
<keyword evidence="8" id="KW-0547">Nucleotide-binding</keyword>
<evidence type="ECO:0000259" key="17">
    <source>
        <dbReference type="PROSITE" id="PS50885"/>
    </source>
</evidence>
<accession>A0A177M584</accession>
<evidence type="ECO:0000256" key="8">
    <source>
        <dbReference type="ARBA" id="ARBA00022741"/>
    </source>
</evidence>
<dbReference type="GO" id="GO:0000155">
    <property type="term" value="F:phosphorelay sensor kinase activity"/>
    <property type="evidence" value="ECO:0007669"/>
    <property type="project" value="InterPro"/>
</dbReference>
<evidence type="ECO:0000256" key="14">
    <source>
        <dbReference type="SAM" id="MobiDB-lite"/>
    </source>
</evidence>
<dbReference type="PANTHER" id="PTHR45528:SF1">
    <property type="entry name" value="SENSOR HISTIDINE KINASE CPXA"/>
    <property type="match status" value="1"/>
</dbReference>
<dbReference type="Proteomes" id="UP000077763">
    <property type="component" value="Unassembled WGS sequence"/>
</dbReference>
<dbReference type="EC" id="2.7.13.3" evidence="3"/>
<keyword evidence="11 15" id="KW-1133">Transmembrane helix</keyword>
<evidence type="ECO:0000256" key="4">
    <source>
        <dbReference type="ARBA" id="ARBA00022475"/>
    </source>
</evidence>
<dbReference type="SMART" id="SM00304">
    <property type="entry name" value="HAMP"/>
    <property type="match status" value="1"/>
</dbReference>
<dbReference type="CDD" id="cd00082">
    <property type="entry name" value="HisKA"/>
    <property type="match status" value="1"/>
</dbReference>
<protein>
    <recommendedName>
        <fullName evidence="3">histidine kinase</fullName>
        <ecNumber evidence="3">2.7.13.3</ecNumber>
    </recommendedName>
</protein>
<feature type="transmembrane region" description="Helical" evidence="15">
    <location>
        <begin position="192"/>
        <end position="214"/>
    </location>
</feature>
<dbReference type="AlphaFoldDB" id="A0A177M584"/>
<evidence type="ECO:0000256" key="13">
    <source>
        <dbReference type="ARBA" id="ARBA00023136"/>
    </source>
</evidence>
<dbReference type="SUPFAM" id="SSF47384">
    <property type="entry name" value="Homodimeric domain of signal transducing histidine kinase"/>
    <property type="match status" value="1"/>
</dbReference>
<gene>
    <name evidence="18" type="ORF">A1353_01700</name>
</gene>
<evidence type="ECO:0000256" key="5">
    <source>
        <dbReference type="ARBA" id="ARBA00022553"/>
    </source>
</evidence>
<evidence type="ECO:0000256" key="12">
    <source>
        <dbReference type="ARBA" id="ARBA00023012"/>
    </source>
</evidence>
<dbReference type="PROSITE" id="PS50109">
    <property type="entry name" value="HIS_KIN"/>
    <property type="match status" value="1"/>
</dbReference>
<dbReference type="SMART" id="SM00387">
    <property type="entry name" value="HATPase_c"/>
    <property type="match status" value="1"/>
</dbReference>
<dbReference type="RefSeq" id="WP_064037920.1">
    <property type="nucleotide sequence ID" value="NZ_LUUH01000077.1"/>
</dbReference>
<sequence length="493" mass="54053">MGRLFWKFFFAFWLALLTAGIGVGTAVWLRHSAQQNQTTKQADVVDVRRASLVKLAASTLPHGGVKGLHDFIQTLQNTRFPPIYAVDDTDRELLGRPLATGVLQQARALHRKNAYPDAIQMVAADDGHRYLLFVPLPEHGFGDLFRPSFPGGNPGLPPMGFDGSILGDRPPPPPRNPDDRSRSPRNEPPSPILPIVSGCLASLLFSGLLAWYFAKPIRSLRDAFNAVAQGRLNTRIGNAMGRRGDELADLGRYFDHMAQKICSLINAQQNLLHDVSHELRSPLARIQAAIGLAQQQPEKLPATLERIERESQRISDLVGELLMLSKLEAGVAPGKIDRINLADLLADIVADVRFEAEPKRVELSYHGDIDAVIECQSELLHRAIENVLRNAVQHCKTAGTVLIAADFGSDNRRLRIRVDDDGPGVADQDLTAIFQPFFRSGQPQKPHSTGLGLTIAHRAVEAHGGSISASNRPKGGLSVLIEIPFPTRQANER</sequence>
<dbReference type="InterPro" id="IPR050398">
    <property type="entry name" value="HssS/ArlS-like"/>
</dbReference>
<dbReference type="Gene3D" id="1.10.8.500">
    <property type="entry name" value="HAMP domain in histidine kinase"/>
    <property type="match status" value="1"/>
</dbReference>
<dbReference type="InterPro" id="IPR036890">
    <property type="entry name" value="HATPase_C_sf"/>
</dbReference>
<evidence type="ECO:0000313" key="18">
    <source>
        <dbReference type="EMBL" id="OAI00433.1"/>
    </source>
</evidence>
<evidence type="ECO:0000256" key="2">
    <source>
        <dbReference type="ARBA" id="ARBA00004651"/>
    </source>
</evidence>
<dbReference type="Pfam" id="PF00672">
    <property type="entry name" value="HAMP"/>
    <property type="match status" value="1"/>
</dbReference>
<evidence type="ECO:0000256" key="15">
    <source>
        <dbReference type="SAM" id="Phobius"/>
    </source>
</evidence>
<dbReference type="GO" id="GO:0005524">
    <property type="term" value="F:ATP binding"/>
    <property type="evidence" value="ECO:0007669"/>
    <property type="project" value="UniProtKB-KW"/>
</dbReference>